<keyword evidence="4" id="KW-1185">Reference proteome</keyword>
<dbReference type="Gene3D" id="3.40.50.410">
    <property type="entry name" value="von Willebrand factor, type A domain"/>
    <property type="match status" value="1"/>
</dbReference>
<accession>A0A0D1CME8</accession>
<dbReference type="InterPro" id="IPR002035">
    <property type="entry name" value="VWF_A"/>
</dbReference>
<dbReference type="AlphaFoldDB" id="A0A0D1CME8"/>
<evidence type="ECO:0000259" key="2">
    <source>
        <dbReference type="PROSITE" id="PS50234"/>
    </source>
</evidence>
<feature type="signal peptide" evidence="1">
    <location>
        <begin position="1"/>
        <end position="23"/>
    </location>
</feature>
<proteinExistence type="predicted"/>
<dbReference type="OrthoDB" id="9783818at2"/>
<evidence type="ECO:0000256" key="1">
    <source>
        <dbReference type="SAM" id="SignalP"/>
    </source>
</evidence>
<dbReference type="RefSeq" id="WP_052500924.1">
    <property type="nucleotide sequence ID" value="NZ_FZPF01000004.1"/>
</dbReference>
<keyword evidence="1" id="KW-0732">Signal</keyword>
<dbReference type="Proteomes" id="UP000032232">
    <property type="component" value="Unassembled WGS sequence"/>
</dbReference>
<dbReference type="STRING" id="935700.jaqu_22150"/>
<dbReference type="PATRIC" id="fig|935700.4.peg.2281"/>
<protein>
    <submittedName>
        <fullName evidence="3">von Willebrand factor type A domain protein</fullName>
    </submittedName>
</protein>
<feature type="chain" id="PRO_5002239818" evidence="1">
    <location>
        <begin position="24"/>
        <end position="797"/>
    </location>
</feature>
<comment type="caution">
    <text evidence="3">The sequence shown here is derived from an EMBL/GenBank/DDBJ whole genome shotgun (WGS) entry which is preliminary data.</text>
</comment>
<gene>
    <name evidence="3" type="ORF">jaqu_22150</name>
</gene>
<dbReference type="Pfam" id="PF00092">
    <property type="entry name" value="VWA"/>
    <property type="match status" value="1"/>
</dbReference>
<evidence type="ECO:0000313" key="4">
    <source>
        <dbReference type="Proteomes" id="UP000032232"/>
    </source>
</evidence>
<name>A0A0D1CME8_9RHOB</name>
<sequence>MKHVRTTLCAAAIFSAPCGPALAQSPDIVFVFDGSGSMWGQINGRTKIEIARETLSSVLSEVSSDMQIGMIAYGHRQKGVCADIETVVPIGPANLSVPRIVDAANRLQPKGKTPLTDAVRMAADELRYTENAATVVLVTDGIETCDADPCALGRELEAAGIDFTAHVVGFGLSEEDGTQVQCLADNTGGLYLSASNGDELGNALRRTVSTPAIASSEDDFGPEAATTRDVRFVFRDTDGGEQLGTRQLSGTVERADGTALEPDAFQFAYPEANGNSATGSLEPGRYIATLRREGGSAGGYTARYEFDIPEGAGEHVVEASLSAELKINPFLNPGLPYDPESPPKGSVKTTGWAYFSVYPVIDGAISDEAIVSEAYSDLQFPLAAGTYLVRGNIDRTTTAEQLIEVNGPTAMDFSFDVTRVFIDAREANGQPVVSQTTYWYEEVPSGRNYWRGGYGATEDGPTPFYLPTGTWITNVGGEGYGGRRSELVVDIPGDFQDIRIEVGEGEALSEADKAIFTSPDYVGCIEIAAVKYGGCLVKKAVLAPIAASQTAQPQSTASATAPSGDTDLRFVDPDTQRDYVRIDFPEGAAPGQARIVMGAGWCGDETRCAGSIAGISADIVAALRSGRTETFVDSWDVGTATVNPDGIRDAIEVSEGGMTRRFVLEGAASALSGTQADTNAGDPLDGLSGTAYAFAYSGTDPKIHVVFGPSTTQDATIVLTDGWCGDGTSCPGRRITVAYDAVDHLIGGEFAAGSISVDGYRFDISSFGEAEKDLHVSGSGTEPMAFTFVGPIDLGGS</sequence>
<dbReference type="InterPro" id="IPR036465">
    <property type="entry name" value="vWFA_dom_sf"/>
</dbReference>
<reference evidence="3 4" key="1">
    <citation type="submission" date="2015-02" db="EMBL/GenBank/DDBJ databases">
        <title>Genome Sequence of Jannaschia aquimarina DSM28248, a member of the Roseobacter clade.</title>
        <authorList>
            <person name="Voget S."/>
            <person name="Daniel R."/>
        </authorList>
    </citation>
    <scope>NUCLEOTIDE SEQUENCE [LARGE SCALE GENOMIC DNA]</scope>
    <source>
        <strain evidence="3 4">GSW-M26</strain>
    </source>
</reference>
<organism evidence="3 4">
    <name type="scientific">Jannaschia aquimarina</name>
    <dbReference type="NCBI Taxonomy" id="935700"/>
    <lineage>
        <taxon>Bacteria</taxon>
        <taxon>Pseudomonadati</taxon>
        <taxon>Pseudomonadota</taxon>
        <taxon>Alphaproteobacteria</taxon>
        <taxon>Rhodobacterales</taxon>
        <taxon>Roseobacteraceae</taxon>
        <taxon>Jannaschia</taxon>
    </lineage>
</organism>
<dbReference type="SUPFAM" id="SSF53300">
    <property type="entry name" value="vWA-like"/>
    <property type="match status" value="1"/>
</dbReference>
<evidence type="ECO:0000313" key="3">
    <source>
        <dbReference type="EMBL" id="KIT15947.1"/>
    </source>
</evidence>
<feature type="domain" description="VWFA" evidence="2">
    <location>
        <begin position="27"/>
        <end position="208"/>
    </location>
</feature>
<dbReference type="PROSITE" id="PS50234">
    <property type="entry name" value="VWFA"/>
    <property type="match status" value="1"/>
</dbReference>
<dbReference type="SMART" id="SM00327">
    <property type="entry name" value="VWA"/>
    <property type="match status" value="1"/>
</dbReference>
<dbReference type="EMBL" id="JYFE01000041">
    <property type="protein sequence ID" value="KIT15947.1"/>
    <property type="molecule type" value="Genomic_DNA"/>
</dbReference>